<feature type="region of interest" description="Disordered" evidence="6">
    <location>
        <begin position="583"/>
        <end position="632"/>
    </location>
</feature>
<keyword evidence="2" id="KW-0813">Transport</keyword>
<feature type="region of interest" description="Disordered" evidence="6">
    <location>
        <begin position="1"/>
        <end position="57"/>
    </location>
</feature>
<evidence type="ECO:0000313" key="7">
    <source>
        <dbReference type="EMBL" id="EJK70275.1"/>
    </source>
</evidence>
<dbReference type="Proteomes" id="UP000266841">
    <property type="component" value="Unassembled WGS sequence"/>
</dbReference>
<dbReference type="GO" id="GO:0016020">
    <property type="term" value="C:membrane"/>
    <property type="evidence" value="ECO:0007669"/>
    <property type="project" value="UniProtKB-SubCell"/>
</dbReference>
<evidence type="ECO:0000256" key="3">
    <source>
        <dbReference type="ARBA" id="ARBA00022692"/>
    </source>
</evidence>
<sequence>MVRFPRIGGRSAAYKEAVDSQAASEDAGETFKTEDPTVSSLLESSVRRRSSVPAADIERAASSKRQYSLSTSLGEDIFEENAPSKFGSGGEAEEEINPFSKDYVGLTASYLGVGAMLGSSSSLLYPLLIVKNGVSSSFMAASQSVVMLWWSYKHRSSVLSPIRSNFSAITSADGAMVSFAHKEPIERRGRIQTHCYSMASLGKIIMNGCLLLGFSGPEMNCAGYQPDAAVGCTTDEAVLARVEPGLVQSNPTDWCHQKCSRATFDFDLPIHTLAMGMCMVIFLSLPLYANLKEEKVQAEPRLEYLRAFWSQLERKACWQIILCESEIVLPPVHILRLTTLEDGMVSHITMNIQNVAKPEANYAWLELTTFQQQVVFDILRSSWFYVITDVSESFMYTLNIFVSLACMVEISEEGYESITYALITTSSNVVRPLSNVISFQLLTFFPSLVTQESIATDTFLVRQEFASLQMMVILLNLSSLLSTPLLPRQKKETLDLVALGERSTAWGKFVIMSVLVFMMYSTTVTFITVHDHETYGCYKIFGGGGAQRTRPSRRRTATAALRAQPRVYINLIYLSRATAKTTSDAREAAAGSGRRPAATPENSRRIHGGIFPGPLPPPVPAGGAAVGPGLGA</sequence>
<evidence type="ECO:0000256" key="2">
    <source>
        <dbReference type="ARBA" id="ARBA00022448"/>
    </source>
</evidence>
<dbReference type="AlphaFoldDB" id="K0SY24"/>
<keyword evidence="4" id="KW-1133">Transmembrane helix</keyword>
<evidence type="ECO:0000256" key="6">
    <source>
        <dbReference type="SAM" id="MobiDB-lite"/>
    </source>
</evidence>
<name>K0SY24_THAOC</name>
<organism evidence="7 8">
    <name type="scientific">Thalassiosira oceanica</name>
    <name type="common">Marine diatom</name>
    <dbReference type="NCBI Taxonomy" id="159749"/>
    <lineage>
        <taxon>Eukaryota</taxon>
        <taxon>Sar</taxon>
        <taxon>Stramenopiles</taxon>
        <taxon>Ochrophyta</taxon>
        <taxon>Bacillariophyta</taxon>
        <taxon>Coscinodiscophyceae</taxon>
        <taxon>Thalassiosirophycidae</taxon>
        <taxon>Thalassiosirales</taxon>
        <taxon>Thalassiosiraceae</taxon>
        <taxon>Thalassiosira</taxon>
    </lineage>
</organism>
<dbReference type="PANTHER" id="PTHR31585">
    <property type="entry name" value="FOLATE-BIOPTERIN TRANSPORTER 1, CHLOROPLASTIC"/>
    <property type="match status" value="1"/>
</dbReference>
<proteinExistence type="predicted"/>
<evidence type="ECO:0000256" key="4">
    <source>
        <dbReference type="ARBA" id="ARBA00022989"/>
    </source>
</evidence>
<keyword evidence="3" id="KW-0812">Transmembrane</keyword>
<dbReference type="OMA" id="FSYIMAD"/>
<protein>
    <submittedName>
        <fullName evidence="7">Uncharacterized protein</fullName>
    </submittedName>
</protein>
<accession>K0SY24</accession>
<feature type="non-terminal residue" evidence="7">
    <location>
        <position position="632"/>
    </location>
</feature>
<evidence type="ECO:0000256" key="5">
    <source>
        <dbReference type="ARBA" id="ARBA00023136"/>
    </source>
</evidence>
<comment type="caution">
    <text evidence="7">The sequence shown here is derived from an EMBL/GenBank/DDBJ whole genome shotgun (WGS) entry which is preliminary data.</text>
</comment>
<dbReference type="eggNOG" id="ENOG502RVJ4">
    <property type="taxonomic scope" value="Eukaryota"/>
</dbReference>
<evidence type="ECO:0000256" key="1">
    <source>
        <dbReference type="ARBA" id="ARBA00004141"/>
    </source>
</evidence>
<dbReference type="PANTHER" id="PTHR31585:SF5">
    <property type="entry name" value="RNA-BINDING S4 DOMAIN-CONTAINING PROTEIN"/>
    <property type="match status" value="1"/>
</dbReference>
<keyword evidence="5" id="KW-0472">Membrane</keyword>
<dbReference type="InterPro" id="IPR039309">
    <property type="entry name" value="BT1"/>
</dbReference>
<gene>
    <name evidence="7" type="ORF">THAOC_08378</name>
</gene>
<dbReference type="OrthoDB" id="754047at2759"/>
<reference evidence="7 8" key="1">
    <citation type="journal article" date="2012" name="Genome Biol.">
        <title>Genome and low-iron response of an oceanic diatom adapted to chronic iron limitation.</title>
        <authorList>
            <person name="Lommer M."/>
            <person name="Specht M."/>
            <person name="Roy A.S."/>
            <person name="Kraemer L."/>
            <person name="Andreson R."/>
            <person name="Gutowska M.A."/>
            <person name="Wolf J."/>
            <person name="Bergner S.V."/>
            <person name="Schilhabel M.B."/>
            <person name="Klostermeier U.C."/>
            <person name="Beiko R.G."/>
            <person name="Rosenstiel P."/>
            <person name="Hippler M."/>
            <person name="Laroche J."/>
        </authorList>
    </citation>
    <scope>NUCLEOTIDE SEQUENCE [LARGE SCALE GENOMIC DNA]</scope>
    <source>
        <strain evidence="7 8">CCMP1005</strain>
    </source>
</reference>
<comment type="subcellular location">
    <subcellularLocation>
        <location evidence="1">Membrane</location>
        <topology evidence="1">Multi-pass membrane protein</topology>
    </subcellularLocation>
</comment>
<evidence type="ECO:0000313" key="8">
    <source>
        <dbReference type="Proteomes" id="UP000266841"/>
    </source>
</evidence>
<keyword evidence="8" id="KW-1185">Reference proteome</keyword>
<dbReference type="EMBL" id="AGNL01008781">
    <property type="protein sequence ID" value="EJK70275.1"/>
    <property type="molecule type" value="Genomic_DNA"/>
</dbReference>